<dbReference type="Proteomes" id="UP000194439">
    <property type="component" value="Unassembled WGS sequence"/>
</dbReference>
<protein>
    <recommendedName>
        <fullName evidence="3">Helix-turn-helix domain-containing protein</fullName>
    </recommendedName>
</protein>
<evidence type="ECO:0000313" key="1">
    <source>
        <dbReference type="EMBL" id="SMD93813.1"/>
    </source>
</evidence>
<organism evidence="1 2">
    <name type="scientific">Bacillus mobilis</name>
    <dbReference type="NCBI Taxonomy" id="2026190"/>
    <lineage>
        <taxon>Bacteria</taxon>
        <taxon>Bacillati</taxon>
        <taxon>Bacillota</taxon>
        <taxon>Bacilli</taxon>
        <taxon>Bacillales</taxon>
        <taxon>Bacillaceae</taxon>
        <taxon>Bacillus</taxon>
        <taxon>Bacillus cereus group</taxon>
    </lineage>
</organism>
<dbReference type="AlphaFoldDB" id="A0A1Y5ZDP0"/>
<proteinExistence type="predicted"/>
<dbReference type="RefSeq" id="WP_088028294.1">
    <property type="nucleotide sequence ID" value="NZ_FWZD01000040.1"/>
</dbReference>
<dbReference type="EMBL" id="FWZD01000040">
    <property type="protein sequence ID" value="SMD93813.1"/>
    <property type="molecule type" value="Genomic_DNA"/>
</dbReference>
<reference evidence="2" key="1">
    <citation type="submission" date="2017-04" db="EMBL/GenBank/DDBJ databases">
        <authorList>
            <person name="Criscuolo A."/>
        </authorList>
    </citation>
    <scope>NUCLEOTIDE SEQUENCE [LARGE SCALE GENOMIC DNA]</scope>
</reference>
<gene>
    <name evidence="1" type="ORF">BACERE00185_01823</name>
</gene>
<name>A0A1Y5ZDP0_9BACI</name>
<sequence>MKNWLNVEEAMAFLEEHYIYVSYKTFTSWLRNGEIPAIASDNRKEGWAIRKEDIFAFADKKRPGLRGILEGYHGLVEDMEKVKQQVKVLMENECDVGSIDKEGILNSSSAEFGVHNDVIEFLYEFIEVLSDELQEVKKQNEWMNQAYEQLVGDCNFLYEELKMHHENDEELIVAKDEEVIGKEEVAKIDEETFFELVQVQWEKKFPNEIFCLGQEEIKELYTIFYKKLYQNGGDEELAIIKQGDVYICPVSQKEYKHINRIYNPVIRRVLDNTQGKILKKQHIISPENVL</sequence>
<accession>A0A1Y5ZDP0</accession>
<evidence type="ECO:0000313" key="2">
    <source>
        <dbReference type="Proteomes" id="UP000194439"/>
    </source>
</evidence>
<evidence type="ECO:0008006" key="3">
    <source>
        <dbReference type="Google" id="ProtNLM"/>
    </source>
</evidence>